<name>A0A0E0BJN5_9ORYZ</name>
<evidence type="ECO:0000313" key="1">
    <source>
        <dbReference type="EnsemblPlants" id="OGLUM11G14920.1"/>
    </source>
</evidence>
<evidence type="ECO:0000313" key="2">
    <source>
        <dbReference type="Proteomes" id="UP000026961"/>
    </source>
</evidence>
<dbReference type="Gramene" id="OGLUM11G14920.1">
    <property type="protein sequence ID" value="OGLUM11G14920.1"/>
    <property type="gene ID" value="OGLUM11G14920"/>
</dbReference>
<protein>
    <submittedName>
        <fullName evidence="1">Uncharacterized protein</fullName>
    </submittedName>
</protein>
<dbReference type="EnsemblPlants" id="OGLUM11G14920.1">
    <property type="protein sequence ID" value="OGLUM11G14920.1"/>
    <property type="gene ID" value="OGLUM11G14920"/>
</dbReference>
<dbReference type="AlphaFoldDB" id="A0A0E0BJN5"/>
<dbReference type="HOGENOM" id="CLU_1139531_0_0_1"/>
<reference evidence="1" key="2">
    <citation type="submission" date="2018-05" db="EMBL/GenBank/DDBJ databases">
        <title>OgluRS3 (Oryza glumaepatula Reference Sequence Version 3).</title>
        <authorList>
            <person name="Zhang J."/>
            <person name="Kudrna D."/>
            <person name="Lee S."/>
            <person name="Talag J."/>
            <person name="Welchert J."/>
            <person name="Wing R.A."/>
        </authorList>
    </citation>
    <scope>NUCLEOTIDE SEQUENCE [LARGE SCALE GENOMIC DNA]</scope>
</reference>
<dbReference type="Proteomes" id="UP000026961">
    <property type="component" value="Chromosome 11"/>
</dbReference>
<proteinExistence type="predicted"/>
<sequence>MAAPGPNDFLVTSMVDVLALEDVFGHHPPPLARVVVQELDRLVDASDVFIALGYARDRMGWVIVGMDKLGKASDMSKDLNKRKLQFKRILDRVTATAAVLPSDLVSHARGLELLEARFGEPLPAAGRAVTAEEFRDLVSLANRVSWDARNAHLRATAVRWYLEALIHDVEATLHDKVVLSDLKNADSIKPCKEVRNPGSEAEGKVPGKKTAWSEPLARVILRIRQTIHNTIEKLRIAGIQATSAHDLLFLVEKPSCDQVHHA</sequence>
<accession>A0A0E0BJN5</accession>
<organism evidence="1">
    <name type="scientific">Oryza glumipatula</name>
    <dbReference type="NCBI Taxonomy" id="40148"/>
    <lineage>
        <taxon>Eukaryota</taxon>
        <taxon>Viridiplantae</taxon>
        <taxon>Streptophyta</taxon>
        <taxon>Embryophyta</taxon>
        <taxon>Tracheophyta</taxon>
        <taxon>Spermatophyta</taxon>
        <taxon>Magnoliopsida</taxon>
        <taxon>Liliopsida</taxon>
        <taxon>Poales</taxon>
        <taxon>Poaceae</taxon>
        <taxon>BOP clade</taxon>
        <taxon>Oryzoideae</taxon>
        <taxon>Oryzeae</taxon>
        <taxon>Oryzinae</taxon>
        <taxon>Oryza</taxon>
    </lineage>
</organism>
<keyword evidence="2" id="KW-1185">Reference proteome</keyword>
<reference evidence="1" key="1">
    <citation type="submission" date="2015-04" db="UniProtKB">
        <authorList>
            <consortium name="EnsemblPlants"/>
        </authorList>
    </citation>
    <scope>IDENTIFICATION</scope>
</reference>